<dbReference type="EMBL" id="AP024485">
    <property type="protein sequence ID" value="BCS89791.1"/>
    <property type="molecule type" value="Genomic_DNA"/>
</dbReference>
<gene>
    <name evidence="11" type="ORF">PSDVSF_30330</name>
</gene>
<comment type="subcellular location">
    <subcellularLocation>
        <location evidence="8">Cytoplasm</location>
    </subcellularLocation>
</comment>
<keyword evidence="3 8" id="KW-0489">Methyltransferase</keyword>
<evidence type="ECO:0000256" key="8">
    <source>
        <dbReference type="HAMAP-Rule" id="MF_00772"/>
    </source>
</evidence>
<evidence type="ECO:0000313" key="12">
    <source>
        <dbReference type="Proteomes" id="UP001053296"/>
    </source>
</evidence>
<comment type="catalytic activity">
    <reaction evidence="1 8">
        <text>a 4-O-methyl-thymidine in DNA + L-cysteinyl-[protein] = a thymidine in DNA + S-methyl-L-cysteinyl-[protein]</text>
        <dbReference type="Rhea" id="RHEA:53428"/>
        <dbReference type="Rhea" id="RHEA-COMP:10131"/>
        <dbReference type="Rhea" id="RHEA-COMP:10132"/>
        <dbReference type="Rhea" id="RHEA-COMP:13555"/>
        <dbReference type="Rhea" id="RHEA-COMP:13556"/>
        <dbReference type="ChEBI" id="CHEBI:29950"/>
        <dbReference type="ChEBI" id="CHEBI:82612"/>
        <dbReference type="ChEBI" id="CHEBI:137386"/>
        <dbReference type="ChEBI" id="CHEBI:137387"/>
        <dbReference type="EC" id="2.1.1.63"/>
    </reaction>
</comment>
<dbReference type="Gene3D" id="1.10.10.10">
    <property type="entry name" value="Winged helix-like DNA-binding domain superfamily/Winged helix DNA-binding domain"/>
    <property type="match status" value="1"/>
</dbReference>
<feature type="domain" description="Methylguanine DNA methyltransferase ribonuclease-like" evidence="10">
    <location>
        <begin position="1"/>
        <end position="71"/>
    </location>
</feature>
<dbReference type="InterPro" id="IPR023546">
    <property type="entry name" value="MGMT"/>
</dbReference>
<dbReference type="PANTHER" id="PTHR10815:SF5">
    <property type="entry name" value="METHYLATED-DNA--PROTEIN-CYSTEINE METHYLTRANSFERASE"/>
    <property type="match status" value="1"/>
</dbReference>
<dbReference type="Pfam" id="PF01035">
    <property type="entry name" value="DNA_binding_1"/>
    <property type="match status" value="1"/>
</dbReference>
<protein>
    <recommendedName>
        <fullName evidence="8">Methylated-DNA--protein-cysteine methyltransferase</fullName>
        <ecNumber evidence="8">2.1.1.63</ecNumber>
    </recommendedName>
    <alternativeName>
        <fullName evidence="8">6-O-methylguanine-DNA methyltransferase</fullName>
        <shortName evidence="8">MGMT</shortName>
    </alternativeName>
    <alternativeName>
        <fullName evidence="8">O-6-methylguanine-DNA-alkyltransferase</fullName>
    </alternativeName>
</protein>
<comment type="catalytic activity">
    <reaction evidence="7 8">
        <text>a 6-O-methyl-2'-deoxyguanosine in DNA + L-cysteinyl-[protein] = S-methyl-L-cysteinyl-[protein] + a 2'-deoxyguanosine in DNA</text>
        <dbReference type="Rhea" id="RHEA:24000"/>
        <dbReference type="Rhea" id="RHEA-COMP:10131"/>
        <dbReference type="Rhea" id="RHEA-COMP:10132"/>
        <dbReference type="Rhea" id="RHEA-COMP:11367"/>
        <dbReference type="Rhea" id="RHEA-COMP:11368"/>
        <dbReference type="ChEBI" id="CHEBI:29950"/>
        <dbReference type="ChEBI" id="CHEBI:82612"/>
        <dbReference type="ChEBI" id="CHEBI:85445"/>
        <dbReference type="ChEBI" id="CHEBI:85448"/>
        <dbReference type="EC" id="2.1.1.63"/>
    </reaction>
</comment>
<evidence type="ECO:0000256" key="5">
    <source>
        <dbReference type="ARBA" id="ARBA00022763"/>
    </source>
</evidence>
<evidence type="ECO:0000256" key="4">
    <source>
        <dbReference type="ARBA" id="ARBA00022679"/>
    </source>
</evidence>
<keyword evidence="2 8" id="KW-0963">Cytoplasm</keyword>
<comment type="similarity">
    <text evidence="8">Belongs to the MGMT family.</text>
</comment>
<sequence>MRYTRFNTIVGEIALVGNEEGLTTLHMNTEQSSRTVEINKDWVQDETFFAGIKEQLLAYFDGRLTRFDVLLNPQGTAFQQQVWAALRAIPFGQVRSYKDIAISIGNPNACRAVGMANAKNPIPIIVPCHRVIGSNGTLTGYALGLETKKKLLSIEGIKC</sequence>
<dbReference type="HAMAP" id="MF_00772">
    <property type="entry name" value="OGT"/>
    <property type="match status" value="1"/>
</dbReference>
<proteinExistence type="inferred from homology"/>
<dbReference type="InterPro" id="IPR036388">
    <property type="entry name" value="WH-like_DNA-bd_sf"/>
</dbReference>
<name>A0ABN6ETY1_9BACT</name>
<feature type="active site" description="Nucleophile; methyl group acceptor" evidence="8">
    <location>
        <position position="128"/>
    </location>
</feature>
<evidence type="ECO:0000313" key="11">
    <source>
        <dbReference type="EMBL" id="BCS89791.1"/>
    </source>
</evidence>
<keyword evidence="5 8" id="KW-0227">DNA damage</keyword>
<dbReference type="Gene3D" id="3.30.160.70">
    <property type="entry name" value="Methylated DNA-protein cysteine methyltransferase domain"/>
    <property type="match status" value="1"/>
</dbReference>
<evidence type="ECO:0000256" key="7">
    <source>
        <dbReference type="ARBA" id="ARBA00049348"/>
    </source>
</evidence>
<keyword evidence="6 8" id="KW-0234">DNA repair</keyword>
<feature type="domain" description="Methylated-DNA-[protein]-cysteine S-methyltransferase DNA binding" evidence="9">
    <location>
        <begin position="77"/>
        <end position="157"/>
    </location>
</feature>
<evidence type="ECO:0000259" key="10">
    <source>
        <dbReference type="Pfam" id="PF02870"/>
    </source>
</evidence>
<dbReference type="InterPro" id="IPR008332">
    <property type="entry name" value="MethylG_MeTrfase_N"/>
</dbReference>
<dbReference type="PROSITE" id="PS00374">
    <property type="entry name" value="MGMT"/>
    <property type="match status" value="1"/>
</dbReference>
<dbReference type="CDD" id="cd06445">
    <property type="entry name" value="ATase"/>
    <property type="match status" value="1"/>
</dbReference>
<dbReference type="EC" id="2.1.1.63" evidence="8"/>
<organism evidence="11 12">
    <name type="scientific">Pseudodesulfovibrio sediminis</name>
    <dbReference type="NCBI Taxonomy" id="2810563"/>
    <lineage>
        <taxon>Bacteria</taxon>
        <taxon>Pseudomonadati</taxon>
        <taxon>Thermodesulfobacteriota</taxon>
        <taxon>Desulfovibrionia</taxon>
        <taxon>Desulfovibrionales</taxon>
        <taxon>Desulfovibrionaceae</taxon>
    </lineage>
</organism>
<reference evidence="11" key="1">
    <citation type="journal article" date="2022" name="Arch. Microbiol.">
        <title>Pseudodesulfovibrio sediminis sp. nov., a mesophilic and neutrophilic sulfate-reducing bacterium isolated from sediment of a brackish lake.</title>
        <authorList>
            <person name="Takahashi A."/>
            <person name="Kojima H."/>
            <person name="Watanabe M."/>
            <person name="Fukui M."/>
        </authorList>
    </citation>
    <scope>NUCLEOTIDE SEQUENCE</scope>
    <source>
        <strain evidence="11">SF6</strain>
    </source>
</reference>
<accession>A0ABN6ETY1</accession>
<dbReference type="InterPro" id="IPR036631">
    <property type="entry name" value="MGMT_N_sf"/>
</dbReference>
<evidence type="ECO:0000259" key="9">
    <source>
        <dbReference type="Pfam" id="PF01035"/>
    </source>
</evidence>
<keyword evidence="4 8" id="KW-0808">Transferase</keyword>
<dbReference type="InterPro" id="IPR014048">
    <property type="entry name" value="MethylDNA_cys_MeTrfase_DNA-bd"/>
</dbReference>
<evidence type="ECO:0000256" key="6">
    <source>
        <dbReference type="ARBA" id="ARBA00023204"/>
    </source>
</evidence>
<dbReference type="InterPro" id="IPR036217">
    <property type="entry name" value="MethylDNA_cys_MeTrfase_DNAb"/>
</dbReference>
<dbReference type="RefSeq" id="WP_229591749.1">
    <property type="nucleotide sequence ID" value="NZ_AP024485.1"/>
</dbReference>
<comment type="function">
    <text evidence="8">Involved in the cellular defense against the biological effects of O6-methylguanine (O6-MeG) and O4-methylthymine (O4-MeT) in DNA. Repairs the methylated nucleobase in DNA by stoichiometrically transferring the methyl group to a cysteine residue in the enzyme. This is a suicide reaction: the enzyme is irreversibly inactivated.</text>
</comment>
<dbReference type="PANTHER" id="PTHR10815">
    <property type="entry name" value="METHYLATED-DNA--PROTEIN-CYSTEINE METHYLTRANSFERASE"/>
    <property type="match status" value="1"/>
</dbReference>
<dbReference type="GO" id="GO:0008168">
    <property type="term" value="F:methyltransferase activity"/>
    <property type="evidence" value="ECO:0007669"/>
    <property type="project" value="UniProtKB-KW"/>
</dbReference>
<evidence type="ECO:0000256" key="1">
    <source>
        <dbReference type="ARBA" id="ARBA00001286"/>
    </source>
</evidence>
<dbReference type="SUPFAM" id="SSF53155">
    <property type="entry name" value="Methylated DNA-protein cysteine methyltransferase domain"/>
    <property type="match status" value="1"/>
</dbReference>
<dbReference type="InterPro" id="IPR001497">
    <property type="entry name" value="MethylDNA_cys_MeTrfase_AS"/>
</dbReference>
<evidence type="ECO:0000256" key="2">
    <source>
        <dbReference type="ARBA" id="ARBA00022490"/>
    </source>
</evidence>
<dbReference type="Proteomes" id="UP001053296">
    <property type="component" value="Chromosome"/>
</dbReference>
<dbReference type="Pfam" id="PF02870">
    <property type="entry name" value="Methyltransf_1N"/>
    <property type="match status" value="1"/>
</dbReference>
<keyword evidence="12" id="KW-1185">Reference proteome</keyword>
<dbReference type="NCBIfam" id="TIGR00589">
    <property type="entry name" value="ogt"/>
    <property type="match status" value="1"/>
</dbReference>
<evidence type="ECO:0000256" key="3">
    <source>
        <dbReference type="ARBA" id="ARBA00022603"/>
    </source>
</evidence>
<dbReference type="GO" id="GO:0032259">
    <property type="term" value="P:methylation"/>
    <property type="evidence" value="ECO:0007669"/>
    <property type="project" value="UniProtKB-KW"/>
</dbReference>
<comment type="miscellaneous">
    <text evidence="8">This enzyme catalyzes only one turnover and therefore is not strictly catalytic. According to one definition, an enzyme is a biocatalyst that acts repeatedly and over many reaction cycles.</text>
</comment>
<dbReference type="SUPFAM" id="SSF46767">
    <property type="entry name" value="Methylated DNA-protein cysteine methyltransferase, C-terminal domain"/>
    <property type="match status" value="1"/>
</dbReference>